<protein>
    <submittedName>
        <fullName evidence="2">Uncharacterized protein</fullName>
    </submittedName>
</protein>
<reference evidence="2 3" key="1">
    <citation type="submission" date="2019-01" db="EMBL/GenBank/DDBJ databases">
        <title>Genome sequencing of the rare red list fungi Fomitopsis rosea.</title>
        <authorList>
            <person name="Buettner E."/>
            <person name="Kellner H."/>
        </authorList>
    </citation>
    <scope>NUCLEOTIDE SEQUENCE [LARGE SCALE GENOMIC DNA]</scope>
    <source>
        <strain evidence="2 3">DSM 105464</strain>
    </source>
</reference>
<organism evidence="2 3">
    <name type="scientific">Rhodofomes roseus</name>
    <dbReference type="NCBI Taxonomy" id="34475"/>
    <lineage>
        <taxon>Eukaryota</taxon>
        <taxon>Fungi</taxon>
        <taxon>Dikarya</taxon>
        <taxon>Basidiomycota</taxon>
        <taxon>Agaricomycotina</taxon>
        <taxon>Agaricomycetes</taxon>
        <taxon>Polyporales</taxon>
        <taxon>Rhodofomes</taxon>
    </lineage>
</organism>
<accession>A0A4Y9Y425</accession>
<evidence type="ECO:0000313" key="2">
    <source>
        <dbReference type="EMBL" id="TFY56181.1"/>
    </source>
</evidence>
<feature type="compositionally biased region" description="Basic and acidic residues" evidence="1">
    <location>
        <begin position="39"/>
        <end position="51"/>
    </location>
</feature>
<dbReference type="Proteomes" id="UP000298390">
    <property type="component" value="Unassembled WGS sequence"/>
</dbReference>
<name>A0A4Y9Y425_9APHY</name>
<feature type="region of interest" description="Disordered" evidence="1">
    <location>
        <begin position="22"/>
        <end position="51"/>
    </location>
</feature>
<dbReference type="EMBL" id="SEKV01000526">
    <property type="protein sequence ID" value="TFY56181.1"/>
    <property type="molecule type" value="Genomic_DNA"/>
</dbReference>
<proteinExistence type="predicted"/>
<comment type="caution">
    <text evidence="2">The sequence shown here is derived from an EMBL/GenBank/DDBJ whole genome shotgun (WGS) entry which is preliminary data.</text>
</comment>
<evidence type="ECO:0000256" key="1">
    <source>
        <dbReference type="SAM" id="MobiDB-lite"/>
    </source>
</evidence>
<evidence type="ECO:0000313" key="3">
    <source>
        <dbReference type="Proteomes" id="UP000298390"/>
    </source>
</evidence>
<gene>
    <name evidence="2" type="ORF">EVJ58_g7795</name>
</gene>
<dbReference type="AlphaFoldDB" id="A0A4Y9Y425"/>
<sequence>MLQIEVYENELYNRRVQIRVPESNAKDKKADVRTAMQDRNPEMRRDERQYQ</sequence>